<protein>
    <submittedName>
        <fullName evidence="2">Uncharacterized protein</fullName>
    </submittedName>
</protein>
<keyword evidence="1" id="KW-0472">Membrane</keyword>
<comment type="caution">
    <text evidence="2">The sequence shown here is derived from an EMBL/GenBank/DDBJ whole genome shotgun (WGS) entry which is preliminary data.</text>
</comment>
<evidence type="ECO:0000313" key="2">
    <source>
        <dbReference type="EMBL" id="GAH78882.1"/>
    </source>
</evidence>
<proteinExistence type="predicted"/>
<reference evidence="2" key="1">
    <citation type="journal article" date="2014" name="Front. Microbiol.">
        <title>High frequency of phylogenetically diverse reductive dehalogenase-homologous genes in deep subseafloor sedimentary metagenomes.</title>
        <authorList>
            <person name="Kawai M."/>
            <person name="Futagami T."/>
            <person name="Toyoda A."/>
            <person name="Takaki Y."/>
            <person name="Nishi S."/>
            <person name="Hori S."/>
            <person name="Arai W."/>
            <person name="Tsubouchi T."/>
            <person name="Morono Y."/>
            <person name="Uchiyama I."/>
            <person name="Ito T."/>
            <person name="Fujiyama A."/>
            <person name="Inagaki F."/>
            <person name="Takami H."/>
        </authorList>
    </citation>
    <scope>NUCLEOTIDE SEQUENCE</scope>
    <source>
        <strain evidence="2">Expedition CK06-06</strain>
    </source>
</reference>
<sequence length="163" mass="18266">MALATTTGHIGLMIAAAVALGTVLNTLIDNYSKKQDAELAAMVKNAAPMVQAHALRKKLIEDEIVTVERWKEIFDKHGRSYKRVMKAISTLPEYAHIKAKWEEMQEAQKKTGSSAKDLADKFKTDVANALGLVTEKARTWIDYLHDMGLKTVKEKQERVIELT</sequence>
<dbReference type="EMBL" id="BARU01043206">
    <property type="protein sequence ID" value="GAH78882.1"/>
    <property type="molecule type" value="Genomic_DNA"/>
</dbReference>
<feature type="transmembrane region" description="Helical" evidence="1">
    <location>
        <begin position="6"/>
        <end position="28"/>
    </location>
</feature>
<feature type="non-terminal residue" evidence="2">
    <location>
        <position position="163"/>
    </location>
</feature>
<keyword evidence="1" id="KW-1133">Transmembrane helix</keyword>
<evidence type="ECO:0000256" key="1">
    <source>
        <dbReference type="SAM" id="Phobius"/>
    </source>
</evidence>
<dbReference type="AlphaFoldDB" id="X1IB08"/>
<organism evidence="2">
    <name type="scientific">marine sediment metagenome</name>
    <dbReference type="NCBI Taxonomy" id="412755"/>
    <lineage>
        <taxon>unclassified sequences</taxon>
        <taxon>metagenomes</taxon>
        <taxon>ecological metagenomes</taxon>
    </lineage>
</organism>
<accession>X1IB08</accession>
<gene>
    <name evidence="2" type="ORF">S03H2_66217</name>
</gene>
<name>X1IB08_9ZZZZ</name>
<keyword evidence="1" id="KW-0812">Transmembrane</keyword>